<dbReference type="InterPro" id="IPR051030">
    <property type="entry name" value="Vitamin_B12-ABC_binding"/>
</dbReference>
<gene>
    <name evidence="2" type="ORF">GSY63_19670</name>
</gene>
<name>A0A965ZKH1_9SPHI</name>
<dbReference type="Pfam" id="PF01497">
    <property type="entry name" value="Peripla_BP_2"/>
    <property type="match status" value="1"/>
</dbReference>
<dbReference type="PROSITE" id="PS50983">
    <property type="entry name" value="FE_B12_PBP"/>
    <property type="match status" value="1"/>
</dbReference>
<feature type="domain" description="Fe/B12 periplasmic-binding" evidence="1">
    <location>
        <begin position="8"/>
        <end position="296"/>
    </location>
</feature>
<dbReference type="RefSeq" id="WP_166587538.1">
    <property type="nucleotide sequence ID" value="NZ_WWEO01000044.1"/>
</dbReference>
<comment type="caution">
    <text evidence="2">The sequence shown here is derived from an EMBL/GenBank/DDBJ whole genome shotgun (WGS) entry which is preliminary data.</text>
</comment>
<dbReference type="SUPFAM" id="SSF53807">
    <property type="entry name" value="Helical backbone' metal receptor"/>
    <property type="match status" value="1"/>
</dbReference>
<proteinExistence type="predicted"/>
<dbReference type="PANTHER" id="PTHR42860">
    <property type="entry name" value="VITAMIN B12-BINDING PROTEIN"/>
    <property type="match status" value="1"/>
</dbReference>
<dbReference type="Gene3D" id="3.40.50.1980">
    <property type="entry name" value="Nitrogenase molybdenum iron protein domain"/>
    <property type="match status" value="2"/>
</dbReference>
<dbReference type="CDD" id="cd01144">
    <property type="entry name" value="BtuF"/>
    <property type="match status" value="1"/>
</dbReference>
<accession>A0A965ZKH1</accession>
<dbReference type="EMBL" id="WWEO01000044">
    <property type="protein sequence ID" value="NCD71594.1"/>
    <property type="molecule type" value="Genomic_DNA"/>
</dbReference>
<protein>
    <submittedName>
        <fullName evidence="2">ABC transporter substrate-binding protein</fullName>
    </submittedName>
</protein>
<sequence>MSTISDRRIISLLPAATEIVCALGLQQNLVGRSHECDYPEGVKELPVCSDANMDHNLSSADIDKRVKEILRDALSVYTVNREQIKTLQPDVVITQAQCDVCAVSLTEVEQALENYLDKPAQIISLEPQTLNDIFRDIENVAASLNVTASSEALIEELQERVDIIKHKLKFIENKPTVACIEWLEPLMVSGNWIPELVDIAGGTSILAENGKHSPYVEWVDIRLADPDIIVLMPCGFGIERTMKEINILLEQPGFADLKAVKNNRIYIADGNQYFNRPGPRIVDSIEILAEIINPKQFIFGYEGSGWIKFDM</sequence>
<dbReference type="PANTHER" id="PTHR42860:SF1">
    <property type="entry name" value="VITAMIN B12-BINDING PROTEIN"/>
    <property type="match status" value="1"/>
</dbReference>
<evidence type="ECO:0000313" key="2">
    <source>
        <dbReference type="EMBL" id="NCD71594.1"/>
    </source>
</evidence>
<reference evidence="2" key="2">
    <citation type="submission" date="2020-10" db="EMBL/GenBank/DDBJ databases">
        <title>Mucilaginibacter sp. nov., isolated from soil.</title>
        <authorList>
            <person name="Jeon C.O."/>
        </authorList>
    </citation>
    <scope>NUCLEOTIDE SEQUENCE</scope>
    <source>
        <strain evidence="2">R11</strain>
    </source>
</reference>
<reference evidence="2" key="1">
    <citation type="submission" date="2020-01" db="EMBL/GenBank/DDBJ databases">
        <authorList>
            <person name="Seo Y.L."/>
        </authorList>
    </citation>
    <scope>NUCLEOTIDE SEQUENCE</scope>
    <source>
        <strain evidence="2">R11</strain>
    </source>
</reference>
<keyword evidence="3" id="KW-1185">Reference proteome</keyword>
<dbReference type="Proteomes" id="UP000638732">
    <property type="component" value="Unassembled WGS sequence"/>
</dbReference>
<dbReference type="InterPro" id="IPR002491">
    <property type="entry name" value="ABC_transptr_periplasmic_BD"/>
</dbReference>
<dbReference type="AlphaFoldDB" id="A0A965ZKH1"/>
<evidence type="ECO:0000259" key="1">
    <source>
        <dbReference type="PROSITE" id="PS50983"/>
    </source>
</evidence>
<evidence type="ECO:0000313" key="3">
    <source>
        <dbReference type="Proteomes" id="UP000638732"/>
    </source>
</evidence>
<organism evidence="2 3">
    <name type="scientific">Mucilaginibacter agri</name>
    <dbReference type="NCBI Taxonomy" id="2695265"/>
    <lineage>
        <taxon>Bacteria</taxon>
        <taxon>Pseudomonadati</taxon>
        <taxon>Bacteroidota</taxon>
        <taxon>Sphingobacteriia</taxon>
        <taxon>Sphingobacteriales</taxon>
        <taxon>Sphingobacteriaceae</taxon>
        <taxon>Mucilaginibacter</taxon>
    </lineage>
</organism>